<feature type="domain" description="Glycosyltransferase 2-like" evidence="1">
    <location>
        <begin position="8"/>
        <end position="158"/>
    </location>
</feature>
<dbReference type="RefSeq" id="WP_379816067.1">
    <property type="nucleotide sequence ID" value="NZ_JBHUDZ010000002.1"/>
</dbReference>
<keyword evidence="2" id="KW-0808">Transferase</keyword>
<dbReference type="EC" id="2.4.-.-" evidence="2"/>
<protein>
    <submittedName>
        <fullName evidence="2">Glycosyltransferase family 2 protein</fullName>
        <ecNumber evidence="2">2.4.-.-</ecNumber>
    </submittedName>
</protein>
<name>A0ABW4H913_9FLAO</name>
<evidence type="ECO:0000313" key="3">
    <source>
        <dbReference type="Proteomes" id="UP001597138"/>
    </source>
</evidence>
<dbReference type="Gene3D" id="3.90.550.10">
    <property type="entry name" value="Spore Coat Polysaccharide Biosynthesis Protein SpsA, Chain A"/>
    <property type="match status" value="1"/>
</dbReference>
<keyword evidence="2" id="KW-0328">Glycosyltransferase</keyword>
<dbReference type="CDD" id="cd00761">
    <property type="entry name" value="Glyco_tranf_GTA_type"/>
    <property type="match status" value="1"/>
</dbReference>
<dbReference type="SUPFAM" id="SSF53448">
    <property type="entry name" value="Nucleotide-diphospho-sugar transferases"/>
    <property type="match status" value="1"/>
</dbReference>
<dbReference type="Pfam" id="PF00535">
    <property type="entry name" value="Glycos_transf_2"/>
    <property type="match status" value="1"/>
</dbReference>
<proteinExistence type="predicted"/>
<dbReference type="InterPro" id="IPR001173">
    <property type="entry name" value="Glyco_trans_2-like"/>
</dbReference>
<dbReference type="PANTHER" id="PTHR22916:SF3">
    <property type="entry name" value="UDP-GLCNAC:BETAGAL BETA-1,3-N-ACETYLGLUCOSAMINYLTRANSFERASE-LIKE PROTEIN 1"/>
    <property type="match status" value="1"/>
</dbReference>
<keyword evidence="3" id="KW-1185">Reference proteome</keyword>
<reference evidence="3" key="1">
    <citation type="journal article" date="2019" name="Int. J. Syst. Evol. Microbiol.">
        <title>The Global Catalogue of Microorganisms (GCM) 10K type strain sequencing project: providing services to taxonomists for standard genome sequencing and annotation.</title>
        <authorList>
            <consortium name="The Broad Institute Genomics Platform"/>
            <consortium name="The Broad Institute Genome Sequencing Center for Infectious Disease"/>
            <person name="Wu L."/>
            <person name="Ma J."/>
        </authorList>
    </citation>
    <scope>NUCLEOTIDE SEQUENCE [LARGE SCALE GENOMIC DNA]</scope>
    <source>
        <strain evidence="3">CCUG 70865</strain>
    </source>
</reference>
<dbReference type="GO" id="GO:0016757">
    <property type="term" value="F:glycosyltransferase activity"/>
    <property type="evidence" value="ECO:0007669"/>
    <property type="project" value="UniProtKB-KW"/>
</dbReference>
<organism evidence="2 3">
    <name type="scientific">Flavobacterium artemisiae</name>
    <dbReference type="NCBI Taxonomy" id="2126556"/>
    <lineage>
        <taxon>Bacteria</taxon>
        <taxon>Pseudomonadati</taxon>
        <taxon>Bacteroidota</taxon>
        <taxon>Flavobacteriia</taxon>
        <taxon>Flavobacteriales</taxon>
        <taxon>Flavobacteriaceae</taxon>
        <taxon>Flavobacterium</taxon>
    </lineage>
</organism>
<comment type="caution">
    <text evidence="2">The sequence shown here is derived from an EMBL/GenBank/DDBJ whole genome shotgun (WGS) entry which is preliminary data.</text>
</comment>
<gene>
    <name evidence="2" type="ORF">ACFSC2_02665</name>
</gene>
<accession>A0ABW4H913</accession>
<sequence>MDNQPLISVIVPNYNHGKFLEKRLDSIFKQTYNNFEVILLDDCSTDNSREILSKYADDGHVSHCVFNETNSGNTFRQWKKGIELAKGKFIWIAESDDFCDLSFLEKVSKPLTINDKISLSYCQSNRVDSSDKITGSWKTYTESLDPIQFTQNFILDGDFFIEKFLINKNVIPNASAVLFRKEKLQISNQLFNTPALRYCGDWVIYFQVIMKQEVSFIAESLNNFRYHDNSVIAVVSKSEKKLALIDIDLQMRNVMDDLLKQNTSANKHEIIKNNTKITKELKYDKALILFNDKQKWKAIVLVFGIMGFFIKKYPFRKRLNQLFNF</sequence>
<dbReference type="EMBL" id="JBHUDZ010000002">
    <property type="protein sequence ID" value="MFD1601635.1"/>
    <property type="molecule type" value="Genomic_DNA"/>
</dbReference>
<evidence type="ECO:0000313" key="2">
    <source>
        <dbReference type="EMBL" id="MFD1601635.1"/>
    </source>
</evidence>
<dbReference type="InterPro" id="IPR029044">
    <property type="entry name" value="Nucleotide-diphossugar_trans"/>
</dbReference>
<dbReference type="PANTHER" id="PTHR22916">
    <property type="entry name" value="GLYCOSYLTRANSFERASE"/>
    <property type="match status" value="1"/>
</dbReference>
<dbReference type="Proteomes" id="UP001597138">
    <property type="component" value="Unassembled WGS sequence"/>
</dbReference>
<evidence type="ECO:0000259" key="1">
    <source>
        <dbReference type="Pfam" id="PF00535"/>
    </source>
</evidence>